<dbReference type="GO" id="GO:0005886">
    <property type="term" value="C:plasma membrane"/>
    <property type="evidence" value="ECO:0007669"/>
    <property type="project" value="UniProtKB-SubCell"/>
</dbReference>
<keyword evidence="12" id="KW-1185">Reference proteome</keyword>
<evidence type="ECO:0000256" key="8">
    <source>
        <dbReference type="ARBA" id="ARBA00022927"/>
    </source>
</evidence>
<evidence type="ECO:0000256" key="10">
    <source>
        <dbReference type="ARBA" id="ARBA00030772"/>
    </source>
</evidence>
<keyword evidence="7" id="KW-0812">Transmembrane</keyword>
<evidence type="ECO:0000256" key="9">
    <source>
        <dbReference type="ARBA" id="ARBA00023136"/>
    </source>
</evidence>
<dbReference type="Proteomes" id="UP000543030">
    <property type="component" value="Unassembled WGS sequence"/>
</dbReference>
<evidence type="ECO:0000256" key="2">
    <source>
        <dbReference type="ARBA" id="ARBA00007208"/>
    </source>
</evidence>
<dbReference type="EMBL" id="JACHHN010000001">
    <property type="protein sequence ID" value="MBB5189849.1"/>
    <property type="molecule type" value="Genomic_DNA"/>
</dbReference>
<evidence type="ECO:0000256" key="4">
    <source>
        <dbReference type="ARBA" id="ARBA00022448"/>
    </source>
</evidence>
<keyword evidence="5" id="KW-1003">Cell membrane</keyword>
<comment type="subcellular location">
    <subcellularLocation>
        <location evidence="1">Cell inner membrane</location>
    </subcellularLocation>
</comment>
<dbReference type="RefSeq" id="WP_184097297.1">
    <property type="nucleotide sequence ID" value="NZ_JACHHN010000001.1"/>
</dbReference>
<proteinExistence type="inferred from homology"/>
<gene>
    <name evidence="11" type="ORF">HNQ50_000559</name>
</gene>
<keyword evidence="6" id="KW-0997">Cell inner membrane</keyword>
<keyword evidence="9" id="KW-0472">Membrane</keyword>
<name>A0A840R908_9NEIS</name>
<sequence length="239" mass="25583">MKAHLKHPLLWFGIALFVVFALVRLPVVLFASAVPAPIKTGDVTGTLWQGRIGQLGLDDQLLLQDVRWTWQPAALLHGQLAWQLDTRDGDQPGQARAVLGLSGWKLEDVALNMPAAPLFAQVKMLSPFRLGGRLQVRAAQLSAGHLDKINMQLNDASAVVTPQANPFGNYLITINQSGNAQSWQITPQGGLLAITGNGQITDNGPTGSLTFTPAKGKEALFSSLLDRMGSGHTIKLGGQ</sequence>
<evidence type="ECO:0000313" key="12">
    <source>
        <dbReference type="Proteomes" id="UP000543030"/>
    </source>
</evidence>
<evidence type="ECO:0000256" key="3">
    <source>
        <dbReference type="ARBA" id="ARBA00021563"/>
    </source>
</evidence>
<organism evidence="11 12">
    <name type="scientific">Silvimonas terrae</name>
    <dbReference type="NCBI Taxonomy" id="300266"/>
    <lineage>
        <taxon>Bacteria</taxon>
        <taxon>Pseudomonadati</taxon>
        <taxon>Pseudomonadota</taxon>
        <taxon>Betaproteobacteria</taxon>
        <taxon>Neisseriales</taxon>
        <taxon>Chitinibacteraceae</taxon>
        <taxon>Silvimonas</taxon>
    </lineage>
</organism>
<evidence type="ECO:0000256" key="5">
    <source>
        <dbReference type="ARBA" id="ARBA00022475"/>
    </source>
</evidence>
<evidence type="ECO:0000256" key="1">
    <source>
        <dbReference type="ARBA" id="ARBA00004533"/>
    </source>
</evidence>
<dbReference type="GO" id="GO:0015627">
    <property type="term" value="C:type II protein secretion system complex"/>
    <property type="evidence" value="ECO:0007669"/>
    <property type="project" value="InterPro"/>
</dbReference>
<comment type="caution">
    <text evidence="11">The sequence shown here is derived from an EMBL/GenBank/DDBJ whole genome shotgun (WGS) entry which is preliminary data.</text>
</comment>
<dbReference type="Pfam" id="PF01203">
    <property type="entry name" value="T2SSN"/>
    <property type="match status" value="1"/>
</dbReference>
<accession>A0A840R908</accession>
<evidence type="ECO:0000256" key="7">
    <source>
        <dbReference type="ARBA" id="ARBA00022692"/>
    </source>
</evidence>
<comment type="similarity">
    <text evidence="2">Belongs to the GSP N family.</text>
</comment>
<protein>
    <recommendedName>
        <fullName evidence="3">Type II secretion system protein N</fullName>
    </recommendedName>
    <alternativeName>
        <fullName evidence="10">General secretion pathway protein N</fullName>
    </alternativeName>
</protein>
<keyword evidence="8" id="KW-0653">Protein transport</keyword>
<dbReference type="GO" id="GO:0015628">
    <property type="term" value="P:protein secretion by the type II secretion system"/>
    <property type="evidence" value="ECO:0007669"/>
    <property type="project" value="InterPro"/>
</dbReference>
<dbReference type="InterPro" id="IPR022792">
    <property type="entry name" value="T2SS_protein-GspN"/>
</dbReference>
<keyword evidence="4" id="KW-0813">Transport</keyword>
<evidence type="ECO:0000313" key="11">
    <source>
        <dbReference type="EMBL" id="MBB5189849.1"/>
    </source>
</evidence>
<dbReference type="AlphaFoldDB" id="A0A840R908"/>
<evidence type="ECO:0000256" key="6">
    <source>
        <dbReference type="ARBA" id="ARBA00022519"/>
    </source>
</evidence>
<reference evidence="11 12" key="1">
    <citation type="submission" date="2020-08" db="EMBL/GenBank/DDBJ databases">
        <title>Genomic Encyclopedia of Type Strains, Phase IV (KMG-IV): sequencing the most valuable type-strain genomes for metagenomic binning, comparative biology and taxonomic classification.</title>
        <authorList>
            <person name="Goeker M."/>
        </authorList>
    </citation>
    <scope>NUCLEOTIDE SEQUENCE [LARGE SCALE GENOMIC DNA]</scope>
    <source>
        <strain evidence="11 12">DSM 18233</strain>
    </source>
</reference>